<dbReference type="Proteomes" id="UP000695022">
    <property type="component" value="Unplaced"/>
</dbReference>
<dbReference type="GeneID" id="106811317"/>
<keyword evidence="4" id="KW-0256">Endoplasmic reticulum</keyword>
<sequence length="257" mass="29043">MAIFTHCGSLSAKGTSENVLLQTTCTWQPEECQLKLCVQEIIKRDLKVKAAIQDIRECVGPLETLNELNLQVRGLIQDLRTNITELGKLAREQDKETDTIAILKDAEMYGKQLDGTLASLRKANLSCQLAIERQGRGNLFDEGSVWPDTRNRKRSAKEAMGNETRNITDNLQRISRMMATEVNQSDESIKALVTSSSVVSETYEEFKNQSGDLHTSKNILTKYGRRELTDKLLICLAVILFIVTVLYILRKRVFSFI</sequence>
<evidence type="ECO:0000313" key="12">
    <source>
        <dbReference type="Proteomes" id="UP000695022"/>
    </source>
</evidence>
<evidence type="ECO:0000256" key="4">
    <source>
        <dbReference type="ARBA" id="ARBA00022824"/>
    </source>
</evidence>
<evidence type="ECO:0000256" key="8">
    <source>
        <dbReference type="ARBA" id="ARBA00023136"/>
    </source>
</evidence>
<organism evidence="12 13">
    <name type="scientific">Priapulus caudatus</name>
    <name type="common">Priapulid worm</name>
    <dbReference type="NCBI Taxonomy" id="37621"/>
    <lineage>
        <taxon>Eukaryota</taxon>
        <taxon>Metazoa</taxon>
        <taxon>Ecdysozoa</taxon>
        <taxon>Scalidophora</taxon>
        <taxon>Priapulida</taxon>
        <taxon>Priapulimorpha</taxon>
        <taxon>Priapulimorphida</taxon>
        <taxon>Priapulidae</taxon>
        <taxon>Priapulus</taxon>
    </lineage>
</organism>
<proteinExistence type="inferred from homology"/>
<comment type="subcellular location">
    <subcellularLocation>
        <location evidence="1">Endoplasmic reticulum membrane</location>
        <topology evidence="1">Single-pass type IV membrane protein</topology>
    </subcellularLocation>
</comment>
<comment type="similarity">
    <text evidence="9">Belongs to the SEC20 family.</text>
</comment>
<dbReference type="CDD" id="cd15865">
    <property type="entry name" value="SNARE_SEC20"/>
    <property type="match status" value="1"/>
</dbReference>
<evidence type="ECO:0000256" key="5">
    <source>
        <dbReference type="ARBA" id="ARBA00022892"/>
    </source>
</evidence>
<keyword evidence="6 10" id="KW-1133">Transmembrane helix</keyword>
<keyword evidence="3 10" id="KW-0812">Transmembrane</keyword>
<dbReference type="InterPro" id="IPR056173">
    <property type="entry name" value="Sec20_C"/>
</dbReference>
<dbReference type="PANTHER" id="PTHR12825">
    <property type="entry name" value="BNIP1-RELATED"/>
    <property type="match status" value="1"/>
</dbReference>
<evidence type="ECO:0000256" key="7">
    <source>
        <dbReference type="ARBA" id="ARBA00023054"/>
    </source>
</evidence>
<keyword evidence="12" id="KW-1185">Reference proteome</keyword>
<keyword evidence="8 10" id="KW-0472">Membrane</keyword>
<dbReference type="InterPro" id="IPR005606">
    <property type="entry name" value="Sec20"/>
</dbReference>
<evidence type="ECO:0000256" key="2">
    <source>
        <dbReference type="ARBA" id="ARBA00022448"/>
    </source>
</evidence>
<evidence type="ECO:0000256" key="1">
    <source>
        <dbReference type="ARBA" id="ARBA00004163"/>
    </source>
</evidence>
<keyword evidence="5" id="KW-0931">ER-Golgi transport</keyword>
<feature type="domain" description="Sec20 C-terminal" evidence="11">
    <location>
        <begin position="164"/>
        <end position="253"/>
    </location>
</feature>
<reference evidence="13" key="1">
    <citation type="submission" date="2025-08" db="UniProtKB">
        <authorList>
            <consortium name="RefSeq"/>
        </authorList>
    </citation>
    <scope>IDENTIFICATION</scope>
</reference>
<dbReference type="Pfam" id="PF03908">
    <property type="entry name" value="Sec20"/>
    <property type="match status" value="1"/>
</dbReference>
<gene>
    <name evidence="13" type="primary">LOC106811317</name>
</gene>
<evidence type="ECO:0000256" key="3">
    <source>
        <dbReference type="ARBA" id="ARBA00022692"/>
    </source>
</evidence>
<protein>
    <submittedName>
        <fullName evidence="13">Vesicle transport protein SEC20-like</fullName>
    </submittedName>
</protein>
<evidence type="ECO:0000259" key="11">
    <source>
        <dbReference type="Pfam" id="PF03908"/>
    </source>
</evidence>
<evidence type="ECO:0000256" key="6">
    <source>
        <dbReference type="ARBA" id="ARBA00022989"/>
    </source>
</evidence>
<name>A0ABM1EDV7_PRICU</name>
<evidence type="ECO:0000256" key="9">
    <source>
        <dbReference type="ARBA" id="ARBA00037934"/>
    </source>
</evidence>
<keyword evidence="7" id="KW-0175">Coiled coil</keyword>
<evidence type="ECO:0000256" key="10">
    <source>
        <dbReference type="SAM" id="Phobius"/>
    </source>
</evidence>
<dbReference type="RefSeq" id="XP_014670378.1">
    <property type="nucleotide sequence ID" value="XM_014814892.1"/>
</dbReference>
<dbReference type="PANTHER" id="PTHR12825:SF0">
    <property type="entry name" value="VESICLE TRANSPORT PROTEIN SEC20"/>
    <property type="match status" value="1"/>
</dbReference>
<keyword evidence="2" id="KW-0813">Transport</keyword>
<evidence type="ECO:0000313" key="13">
    <source>
        <dbReference type="RefSeq" id="XP_014670378.1"/>
    </source>
</evidence>
<accession>A0ABM1EDV7</accession>
<feature type="transmembrane region" description="Helical" evidence="10">
    <location>
        <begin position="232"/>
        <end position="249"/>
    </location>
</feature>